<name>A0ABV1MLA4_9BACI</name>
<evidence type="ECO:0000313" key="2">
    <source>
        <dbReference type="Proteomes" id="UP001478862"/>
    </source>
</evidence>
<comment type="caution">
    <text evidence="1">The sequence shown here is derived from an EMBL/GenBank/DDBJ whole genome shotgun (WGS) entry which is preliminary data.</text>
</comment>
<dbReference type="EMBL" id="JBEGDG010000001">
    <property type="protein sequence ID" value="MEQ6353291.1"/>
    <property type="molecule type" value="Genomic_DNA"/>
</dbReference>
<organism evidence="1 2">
    <name type="scientific">Lysinibacillus zambalensis</name>
    <dbReference type="NCBI Taxonomy" id="3160866"/>
    <lineage>
        <taxon>Bacteria</taxon>
        <taxon>Bacillati</taxon>
        <taxon>Bacillota</taxon>
        <taxon>Bacilli</taxon>
        <taxon>Bacillales</taxon>
        <taxon>Bacillaceae</taxon>
        <taxon>Lysinibacillus</taxon>
    </lineage>
</organism>
<reference evidence="1 2" key="1">
    <citation type="submission" date="2024-06" db="EMBL/GenBank/DDBJ databases">
        <title>Lysinibacillus zambalefons sp. nov., a Novel Firmicute Isolated from the Poon Bato Zambales Hyperalkaline Spring.</title>
        <authorList>
            <person name="Aja J.A."/>
            <person name="Lazaro J.E.H."/>
            <person name="Llorin L.D."/>
            <person name="Lim K.R."/>
            <person name="Teodosio J."/>
            <person name="Dalisay D.S."/>
        </authorList>
    </citation>
    <scope>NUCLEOTIDE SEQUENCE [LARGE SCALE GENOMIC DNA]</scope>
    <source>
        <strain evidence="1 2">M3</strain>
    </source>
</reference>
<evidence type="ECO:0000313" key="1">
    <source>
        <dbReference type="EMBL" id="MEQ6353291.1"/>
    </source>
</evidence>
<keyword evidence="2" id="KW-1185">Reference proteome</keyword>
<gene>
    <name evidence="1" type="ORF">ABNX05_01525</name>
</gene>
<dbReference type="RefSeq" id="WP_349658072.1">
    <property type="nucleotide sequence ID" value="NZ_JBEGDG010000001.1"/>
</dbReference>
<accession>A0ABV1MLA4</accession>
<protein>
    <submittedName>
        <fullName evidence="1">Uncharacterized protein</fullName>
    </submittedName>
</protein>
<proteinExistence type="predicted"/>
<dbReference type="Proteomes" id="UP001478862">
    <property type="component" value="Unassembled WGS sequence"/>
</dbReference>
<sequence length="248" mass="27870">MEGEMQFTITGNKDTFMYYKDSGRGGDTLQLVGVRPNGEVFLEEEIANGVGINAEFLSPSIIEIGIERYNENYVAMGDRFTGLFDTKYYHLTKDGEMKEIDYIDQEFADLAKKGQLKWVPGNIGMNYKSLKANIKGTLEYGEIPFYMTRKASYAFPPKNKLEGTEAVNAIGKNTIITGSKKELTEKLQKYFGKPVAEKINGNSYVYAYKAGQYYVVIDGDSKSKESYLNIGTKNGINILFWPFDGGIK</sequence>